<dbReference type="EMBL" id="CP042425">
    <property type="protein sequence ID" value="QEL16908.1"/>
    <property type="molecule type" value="Genomic_DNA"/>
</dbReference>
<protein>
    <submittedName>
        <fullName evidence="1">Uncharacterized protein</fullName>
    </submittedName>
</protein>
<gene>
    <name evidence="1" type="ORF">PX52LOC_03883</name>
</gene>
<reference evidence="2" key="1">
    <citation type="submission" date="2019-08" db="EMBL/GenBank/DDBJ databases">
        <title>Limnoglobus roseus gen. nov., sp. nov., a novel freshwater planctomycete with a giant genome from the family Gemmataceae.</title>
        <authorList>
            <person name="Kulichevskaya I.S."/>
            <person name="Naumoff D.G."/>
            <person name="Miroshnikov K."/>
            <person name="Ivanova A."/>
            <person name="Philippov D.A."/>
            <person name="Hakobyan A."/>
            <person name="Rijpstra I.C."/>
            <person name="Sinninghe Damste J.S."/>
            <person name="Liesack W."/>
            <person name="Dedysh S.N."/>
        </authorList>
    </citation>
    <scope>NUCLEOTIDE SEQUENCE [LARGE SCALE GENOMIC DNA]</scope>
    <source>
        <strain evidence="2">PX52</strain>
    </source>
</reference>
<organism evidence="1 2">
    <name type="scientific">Limnoglobus roseus</name>
    <dbReference type="NCBI Taxonomy" id="2598579"/>
    <lineage>
        <taxon>Bacteria</taxon>
        <taxon>Pseudomonadati</taxon>
        <taxon>Planctomycetota</taxon>
        <taxon>Planctomycetia</taxon>
        <taxon>Gemmatales</taxon>
        <taxon>Gemmataceae</taxon>
        <taxon>Limnoglobus</taxon>
    </lineage>
</organism>
<evidence type="ECO:0000313" key="2">
    <source>
        <dbReference type="Proteomes" id="UP000324974"/>
    </source>
</evidence>
<dbReference type="AlphaFoldDB" id="A0A5C1AIV9"/>
<dbReference type="Proteomes" id="UP000324974">
    <property type="component" value="Chromosome"/>
</dbReference>
<proteinExistence type="predicted"/>
<dbReference type="KEGG" id="lrs:PX52LOC_03883"/>
<name>A0A5C1AIV9_9BACT</name>
<dbReference type="RefSeq" id="WP_149111577.1">
    <property type="nucleotide sequence ID" value="NZ_CP042425.1"/>
</dbReference>
<evidence type="ECO:0000313" key="1">
    <source>
        <dbReference type="EMBL" id="QEL16908.1"/>
    </source>
</evidence>
<sequence>MLRLRSELEIDGDSMSLAVQLRSTATAADDLYALARRFGPKGTPIDLPVSSSPSLRRRLEDALLRAGYVRDRDTVGEEVETWWPDRKPAVSPKRPHSFQRA</sequence>
<keyword evidence="2" id="KW-1185">Reference proteome</keyword>
<accession>A0A5C1AIV9</accession>